<accession>A0A2P2QY47</accession>
<dbReference type="EMBL" id="GGEC01091391">
    <property type="protein sequence ID" value="MBX71875.1"/>
    <property type="molecule type" value="Transcribed_RNA"/>
</dbReference>
<sequence>MSFSAMILESSLKLKVSSLSLSQHQFNPKQKEKKILLSKNTKQ</sequence>
<protein>
    <submittedName>
        <fullName evidence="2">Uncharacterized protein</fullName>
    </submittedName>
</protein>
<proteinExistence type="predicted"/>
<organism evidence="2">
    <name type="scientific">Rhizophora mucronata</name>
    <name type="common">Asiatic mangrove</name>
    <dbReference type="NCBI Taxonomy" id="61149"/>
    <lineage>
        <taxon>Eukaryota</taxon>
        <taxon>Viridiplantae</taxon>
        <taxon>Streptophyta</taxon>
        <taxon>Embryophyta</taxon>
        <taxon>Tracheophyta</taxon>
        <taxon>Spermatophyta</taxon>
        <taxon>Magnoliopsida</taxon>
        <taxon>eudicotyledons</taxon>
        <taxon>Gunneridae</taxon>
        <taxon>Pentapetalae</taxon>
        <taxon>rosids</taxon>
        <taxon>fabids</taxon>
        <taxon>Malpighiales</taxon>
        <taxon>Rhizophoraceae</taxon>
        <taxon>Rhizophora</taxon>
    </lineage>
</organism>
<evidence type="ECO:0000256" key="1">
    <source>
        <dbReference type="SAM" id="MobiDB-lite"/>
    </source>
</evidence>
<reference evidence="2" key="1">
    <citation type="submission" date="2018-02" db="EMBL/GenBank/DDBJ databases">
        <title>Rhizophora mucronata_Transcriptome.</title>
        <authorList>
            <person name="Meera S.P."/>
            <person name="Sreeshan A."/>
            <person name="Augustine A."/>
        </authorList>
    </citation>
    <scope>NUCLEOTIDE SEQUENCE</scope>
    <source>
        <tissue evidence="2">Leaf</tissue>
    </source>
</reference>
<feature type="region of interest" description="Disordered" evidence="1">
    <location>
        <begin position="22"/>
        <end position="43"/>
    </location>
</feature>
<name>A0A2P2QY47_RHIMU</name>
<dbReference type="AlphaFoldDB" id="A0A2P2QY47"/>
<evidence type="ECO:0000313" key="2">
    <source>
        <dbReference type="EMBL" id="MBX71875.1"/>
    </source>
</evidence>